<evidence type="ECO:0000259" key="5">
    <source>
        <dbReference type="SMART" id="SM00822"/>
    </source>
</evidence>
<dbReference type="PANTHER" id="PTHR43669:SF12">
    <property type="entry name" value="BLR5618 PROTEIN"/>
    <property type="match status" value="1"/>
</dbReference>
<dbReference type="SUPFAM" id="SSF51735">
    <property type="entry name" value="NAD(P)-binding Rossmann-fold domains"/>
    <property type="match status" value="1"/>
</dbReference>
<dbReference type="SMART" id="SM00822">
    <property type="entry name" value="PKS_KR"/>
    <property type="match status" value="1"/>
</dbReference>
<organism evidence="6 7">
    <name type="scientific">Kitasatospora cathayae</name>
    <dbReference type="NCBI Taxonomy" id="3004092"/>
    <lineage>
        <taxon>Bacteria</taxon>
        <taxon>Bacillati</taxon>
        <taxon>Actinomycetota</taxon>
        <taxon>Actinomycetes</taxon>
        <taxon>Kitasatosporales</taxon>
        <taxon>Streptomycetaceae</taxon>
        <taxon>Kitasatospora</taxon>
    </lineage>
</organism>
<evidence type="ECO:0000313" key="6">
    <source>
        <dbReference type="EMBL" id="WBP85475.1"/>
    </source>
</evidence>
<reference evidence="7" key="1">
    <citation type="submission" date="2022-12" db="EMBL/GenBank/DDBJ databases">
        <authorList>
            <person name="Mo P."/>
        </authorList>
    </citation>
    <scope>NUCLEOTIDE SEQUENCE [LARGE SCALE GENOMIC DNA]</scope>
    <source>
        <strain evidence="7">HUAS 3-15</strain>
    </source>
</reference>
<feature type="domain" description="Ketoreductase" evidence="5">
    <location>
        <begin position="22"/>
        <end position="196"/>
    </location>
</feature>
<evidence type="ECO:0000256" key="2">
    <source>
        <dbReference type="ARBA" id="ARBA00023002"/>
    </source>
</evidence>
<evidence type="ECO:0000256" key="4">
    <source>
        <dbReference type="SAM" id="MobiDB-lite"/>
    </source>
</evidence>
<dbReference type="Gene3D" id="3.40.50.720">
    <property type="entry name" value="NAD(P)-binding Rossmann-like Domain"/>
    <property type="match status" value="1"/>
</dbReference>
<dbReference type="Pfam" id="PF00106">
    <property type="entry name" value="adh_short"/>
    <property type="match status" value="1"/>
</dbReference>
<dbReference type="PRINTS" id="PR00080">
    <property type="entry name" value="SDRFAMILY"/>
</dbReference>
<feature type="compositionally biased region" description="Basic and acidic residues" evidence="4">
    <location>
        <begin position="1"/>
        <end position="13"/>
    </location>
</feature>
<keyword evidence="7" id="KW-1185">Reference proteome</keyword>
<dbReference type="EMBL" id="CP115450">
    <property type="protein sequence ID" value="WBP85475.1"/>
    <property type="molecule type" value="Genomic_DNA"/>
</dbReference>
<evidence type="ECO:0000313" key="7">
    <source>
        <dbReference type="Proteomes" id="UP001212821"/>
    </source>
</evidence>
<proteinExistence type="inferred from homology"/>
<dbReference type="CDD" id="cd05233">
    <property type="entry name" value="SDR_c"/>
    <property type="match status" value="1"/>
</dbReference>
<dbReference type="InterPro" id="IPR020904">
    <property type="entry name" value="Sc_DH/Rdtase_CS"/>
</dbReference>
<comment type="similarity">
    <text evidence="1 3">Belongs to the short-chain dehydrogenases/reductases (SDR) family.</text>
</comment>
<dbReference type="PRINTS" id="PR00081">
    <property type="entry name" value="GDHRDH"/>
</dbReference>
<name>A0ABY7PYP1_9ACTN</name>
<feature type="region of interest" description="Disordered" evidence="4">
    <location>
        <begin position="1"/>
        <end position="24"/>
    </location>
</feature>
<dbReference type="Proteomes" id="UP001212821">
    <property type="component" value="Chromosome"/>
</dbReference>
<accession>A0ABY7PYP1</accession>
<gene>
    <name evidence="6" type="ORF">O1G21_06150</name>
</gene>
<protein>
    <submittedName>
        <fullName evidence="6">SDR family NAD(P)-dependent oxidoreductase</fullName>
    </submittedName>
</protein>
<keyword evidence="2" id="KW-0560">Oxidoreductase</keyword>
<dbReference type="InterPro" id="IPR057326">
    <property type="entry name" value="KR_dom"/>
</dbReference>
<dbReference type="InterPro" id="IPR036291">
    <property type="entry name" value="NAD(P)-bd_dom_sf"/>
</dbReference>
<dbReference type="InterPro" id="IPR002347">
    <property type="entry name" value="SDR_fam"/>
</dbReference>
<dbReference type="RefSeq" id="WP_270141458.1">
    <property type="nucleotide sequence ID" value="NZ_CP115450.1"/>
</dbReference>
<evidence type="ECO:0000256" key="1">
    <source>
        <dbReference type="ARBA" id="ARBA00006484"/>
    </source>
</evidence>
<dbReference type="PANTHER" id="PTHR43669">
    <property type="entry name" value="5-KETO-D-GLUCONATE 5-REDUCTASE"/>
    <property type="match status" value="1"/>
</dbReference>
<dbReference type="PROSITE" id="PS00061">
    <property type="entry name" value="ADH_SHORT"/>
    <property type="match status" value="1"/>
</dbReference>
<evidence type="ECO:0000256" key="3">
    <source>
        <dbReference type="RuleBase" id="RU000363"/>
    </source>
</evidence>
<sequence length="267" mass="28406">MTRSDKTRSDRTRPARTQPHGRVALVTGGGSGLGRASALALLDAGWTVVLAGRRKDALEETAALAEVDPGRVLAVPTDIRSPEEVARLFDAVRDRYDRLDLLFNNAGAAAPRRPITETPFRDWNRVLDTIATGAFLCAREAFRLMSTQTPQGGRIINNGAPSAYVPRPNSLAYTAAKHAVLGLTKVLALDGRPYGISCGQIDVGNVAPLDGSPQPPAMQADGTMAVEATIPVERFTEALLLMASQPPDTSIQSLVVLPTTMPFVGRG</sequence>